<evidence type="ECO:0000256" key="4">
    <source>
        <dbReference type="ARBA" id="ARBA00022989"/>
    </source>
</evidence>
<dbReference type="AlphaFoldDB" id="A0AAD8FV93"/>
<dbReference type="SUPFAM" id="SSF69848">
    <property type="entry name" value="LCCL domain"/>
    <property type="match status" value="1"/>
</dbReference>
<dbReference type="SMART" id="SM00042">
    <property type="entry name" value="CUB"/>
    <property type="match status" value="1"/>
</dbReference>
<evidence type="ECO:0000256" key="5">
    <source>
        <dbReference type="ARBA" id="ARBA00023136"/>
    </source>
</evidence>
<keyword evidence="3 8" id="KW-0812">Transmembrane</keyword>
<reference evidence="13" key="1">
    <citation type="submission" date="2022-02" db="EMBL/GenBank/DDBJ databases">
        <title>Atlantic sturgeon de novo genome assembly.</title>
        <authorList>
            <person name="Stock M."/>
            <person name="Klopp C."/>
            <person name="Guiguen Y."/>
            <person name="Cabau C."/>
            <person name="Parinello H."/>
            <person name="Santidrian Yebra-Pimentel E."/>
            <person name="Kuhl H."/>
            <person name="Dirks R.P."/>
            <person name="Guessner J."/>
            <person name="Wuertz S."/>
            <person name="Du K."/>
            <person name="Schartl M."/>
        </authorList>
    </citation>
    <scope>NUCLEOTIDE SEQUENCE</scope>
    <source>
        <strain evidence="13">STURGEONOMICS-FGT-2020</strain>
        <tissue evidence="13">Whole blood</tissue>
    </source>
</reference>
<dbReference type="Gene3D" id="2.170.130.20">
    <property type="entry name" value="LCCL-like domain"/>
    <property type="match status" value="1"/>
</dbReference>
<keyword evidence="4 8" id="KW-1133">Transmembrane helix</keyword>
<dbReference type="PANTHER" id="PTHR46806:SF6">
    <property type="entry name" value="DISCOIDIN, CUB AND LCCL DOMAIN CONTAINING 1"/>
    <property type="match status" value="1"/>
</dbReference>
<dbReference type="SUPFAM" id="SSF49854">
    <property type="entry name" value="Spermadhesin, CUB domain"/>
    <property type="match status" value="1"/>
</dbReference>
<dbReference type="SUPFAM" id="SSF49785">
    <property type="entry name" value="Galactose-binding domain-like"/>
    <property type="match status" value="1"/>
</dbReference>
<evidence type="ECO:0000313" key="13">
    <source>
        <dbReference type="EMBL" id="KAK1153137.1"/>
    </source>
</evidence>
<keyword evidence="2" id="KW-0597">Phosphoprotein</keyword>
<keyword evidence="14" id="KW-1185">Reference proteome</keyword>
<dbReference type="InterPro" id="IPR000421">
    <property type="entry name" value="FA58C"/>
</dbReference>
<dbReference type="InterPro" id="IPR036609">
    <property type="entry name" value="LCCL_sf"/>
</dbReference>
<comment type="caution">
    <text evidence="13">The sequence shown here is derived from an EMBL/GenBank/DDBJ whole genome shotgun (WGS) entry which is preliminary data.</text>
</comment>
<dbReference type="CDD" id="cd00057">
    <property type="entry name" value="FA58C"/>
    <property type="match status" value="1"/>
</dbReference>
<dbReference type="GO" id="GO:0038023">
    <property type="term" value="F:signaling receptor activity"/>
    <property type="evidence" value="ECO:0007669"/>
    <property type="project" value="TreeGrafter"/>
</dbReference>
<comment type="caution">
    <text evidence="7">Lacks conserved residue(s) required for the propagation of feature annotation.</text>
</comment>
<protein>
    <submittedName>
        <fullName evidence="13">Discoidin, CUB and LCCL domain-containing protein 1-like</fullName>
    </submittedName>
</protein>
<proteinExistence type="predicted"/>
<keyword evidence="6 7" id="KW-1015">Disulfide bond</keyword>
<evidence type="ECO:0000256" key="8">
    <source>
        <dbReference type="SAM" id="Phobius"/>
    </source>
</evidence>
<dbReference type="SMART" id="SM00231">
    <property type="entry name" value="FA58C"/>
    <property type="match status" value="1"/>
</dbReference>
<dbReference type="InterPro" id="IPR000859">
    <property type="entry name" value="CUB_dom"/>
</dbReference>
<dbReference type="Gene3D" id="2.60.120.260">
    <property type="entry name" value="Galactose-binding domain-like"/>
    <property type="match status" value="1"/>
</dbReference>
<dbReference type="Pfam" id="PF03815">
    <property type="entry name" value="LCCL"/>
    <property type="match status" value="1"/>
</dbReference>
<accession>A0AAD8FV93</accession>
<dbReference type="CDD" id="cd00041">
    <property type="entry name" value="CUB"/>
    <property type="match status" value="1"/>
</dbReference>
<comment type="subcellular location">
    <subcellularLocation>
        <location evidence="1">Membrane</location>
        <topology evidence="1">Single-pass type I membrane protein</topology>
    </subcellularLocation>
</comment>
<dbReference type="PROSITE" id="PS50820">
    <property type="entry name" value="LCCL"/>
    <property type="match status" value="1"/>
</dbReference>
<feature type="disulfide bond" evidence="7">
    <location>
        <begin position="37"/>
        <end position="64"/>
    </location>
</feature>
<evidence type="ECO:0000259" key="11">
    <source>
        <dbReference type="PROSITE" id="PS50022"/>
    </source>
</evidence>
<dbReference type="InterPro" id="IPR035914">
    <property type="entry name" value="Sperma_CUB_dom_sf"/>
</dbReference>
<organism evidence="13 14">
    <name type="scientific">Acipenser oxyrinchus oxyrinchus</name>
    <dbReference type="NCBI Taxonomy" id="40147"/>
    <lineage>
        <taxon>Eukaryota</taxon>
        <taxon>Metazoa</taxon>
        <taxon>Chordata</taxon>
        <taxon>Craniata</taxon>
        <taxon>Vertebrata</taxon>
        <taxon>Euteleostomi</taxon>
        <taxon>Actinopterygii</taxon>
        <taxon>Chondrostei</taxon>
        <taxon>Acipenseriformes</taxon>
        <taxon>Acipenseridae</taxon>
        <taxon>Acipenser</taxon>
    </lineage>
</organism>
<dbReference type="InterPro" id="IPR050633">
    <property type="entry name" value="Neuropilin_MCO_CoagFactor"/>
</dbReference>
<dbReference type="GO" id="GO:0005886">
    <property type="term" value="C:plasma membrane"/>
    <property type="evidence" value="ECO:0007669"/>
    <property type="project" value="TreeGrafter"/>
</dbReference>
<evidence type="ECO:0000259" key="10">
    <source>
        <dbReference type="PROSITE" id="PS01180"/>
    </source>
</evidence>
<dbReference type="InterPro" id="IPR008979">
    <property type="entry name" value="Galactose-bd-like_sf"/>
</dbReference>
<dbReference type="FunFam" id="2.60.120.260:FF:000002">
    <property type="entry name" value="Coagulation factor VIII"/>
    <property type="match status" value="1"/>
</dbReference>
<evidence type="ECO:0000256" key="9">
    <source>
        <dbReference type="SAM" id="SignalP"/>
    </source>
</evidence>
<dbReference type="Pfam" id="PF00431">
    <property type="entry name" value="CUB"/>
    <property type="match status" value="1"/>
</dbReference>
<dbReference type="PANTHER" id="PTHR46806">
    <property type="entry name" value="F5/8 TYPE C DOMAIN-CONTAINING PROTEIN"/>
    <property type="match status" value="1"/>
</dbReference>
<evidence type="ECO:0000259" key="12">
    <source>
        <dbReference type="PROSITE" id="PS50820"/>
    </source>
</evidence>
<sequence length="687" mass="74133">MYVTLPNFLEKLDVLTTVLFILCLETGGVDGQEGEGCGHTVQGSSSGTLASRNFPGTYPNDTQCEWRLQAPQGTGLTLVFGDFDLEYSQHCTAGSLTILLTGEPASSIGPLCGSMNMIQKKLTLNSSKVMIRFESGTHRSGRGFLLSYSTEGHSGLTSCMERGTYRTAPQFSALCPAGCRNVSGDIWGEFSQGYRDTSVLCKAAIHAGVISDERGGPIKVSRERSITLYEASLANGVLSKTGPLSEKRLVFHKECTGALPVSSFNASSSWEEVDSLGHHVLWSPRNADLHSQGPAWAAGSSEQSASLEVDLGERRNITGIITKGSAGRNNFYVKSYKILYSKDRKLWKVYKSASSKEEKVFEGNTDNEQEVRNDFIPPIVARYILIQPQTWYNRVSLRVSVLGCATPRIRSLRPVANVTPVIPPTISIPEGPTTTGGPVIIKNQDTGLRASNLVVILAVVGLLVVCVLVLVLCLCRKKRKNAAEVKCSLVKGCQSSGGKMQGCCRGNLPLSESELISYTVERGTPGEDLSKVPLTDYAEPDLIAGGKAGQKTGSTFRPATDEGYTIPLILNHYDVPGQFHEYAEPLPAEPEYATPFTEPPPDPGGGGARKNICVVKVVPPCQGTGLNITGSSQLTRYDCPAQRSPFMEGNPRYNIPQTAADGARKASVVYAEPQARDSLSHMYHQPL</sequence>
<evidence type="ECO:0000256" key="2">
    <source>
        <dbReference type="ARBA" id="ARBA00022553"/>
    </source>
</evidence>
<feature type="transmembrane region" description="Helical" evidence="8">
    <location>
        <begin position="453"/>
        <end position="475"/>
    </location>
</feature>
<dbReference type="PROSITE" id="PS01180">
    <property type="entry name" value="CUB"/>
    <property type="match status" value="1"/>
</dbReference>
<keyword evidence="5 8" id="KW-0472">Membrane</keyword>
<gene>
    <name evidence="13" type="primary">DCBLD1</name>
    <name evidence="13" type="ORF">AOXY_G30490</name>
</gene>
<dbReference type="SMART" id="SM00603">
    <property type="entry name" value="LCCL"/>
    <property type="match status" value="1"/>
</dbReference>
<keyword evidence="9" id="KW-0732">Signal</keyword>
<name>A0AAD8FV93_ACIOX</name>
<evidence type="ECO:0000256" key="3">
    <source>
        <dbReference type="ARBA" id="ARBA00022692"/>
    </source>
</evidence>
<evidence type="ECO:0000256" key="1">
    <source>
        <dbReference type="ARBA" id="ARBA00004479"/>
    </source>
</evidence>
<dbReference type="Proteomes" id="UP001230051">
    <property type="component" value="Unassembled WGS sequence"/>
</dbReference>
<evidence type="ECO:0000256" key="7">
    <source>
        <dbReference type="PROSITE-ProRule" id="PRU00059"/>
    </source>
</evidence>
<feature type="domain" description="CUB" evidence="10">
    <location>
        <begin position="37"/>
        <end position="151"/>
    </location>
</feature>
<dbReference type="Pfam" id="PF00754">
    <property type="entry name" value="F5_F8_type_C"/>
    <property type="match status" value="1"/>
</dbReference>
<evidence type="ECO:0000313" key="14">
    <source>
        <dbReference type="Proteomes" id="UP001230051"/>
    </source>
</evidence>
<evidence type="ECO:0000256" key="6">
    <source>
        <dbReference type="ARBA" id="ARBA00023157"/>
    </source>
</evidence>
<dbReference type="PROSITE" id="PS50022">
    <property type="entry name" value="FA58C_3"/>
    <property type="match status" value="1"/>
</dbReference>
<feature type="chain" id="PRO_5041943021" evidence="9">
    <location>
        <begin position="32"/>
        <end position="687"/>
    </location>
</feature>
<dbReference type="EMBL" id="JAGXEW010000043">
    <property type="protein sequence ID" value="KAK1153137.1"/>
    <property type="molecule type" value="Genomic_DNA"/>
</dbReference>
<feature type="domain" description="LCCL" evidence="12">
    <location>
        <begin position="153"/>
        <end position="239"/>
    </location>
</feature>
<dbReference type="Gene3D" id="2.60.120.290">
    <property type="entry name" value="Spermadhesin, CUB domain"/>
    <property type="match status" value="1"/>
</dbReference>
<feature type="domain" description="F5/8 type C" evidence="11">
    <location>
        <begin position="244"/>
        <end position="404"/>
    </location>
</feature>
<feature type="signal peptide" evidence="9">
    <location>
        <begin position="1"/>
        <end position="31"/>
    </location>
</feature>
<dbReference type="InterPro" id="IPR004043">
    <property type="entry name" value="LCCL"/>
</dbReference>